<name>A0A8D8RX32_9HEMI</name>
<feature type="transmembrane region" description="Helical" evidence="1">
    <location>
        <begin position="98"/>
        <end position="120"/>
    </location>
</feature>
<protein>
    <submittedName>
        <fullName evidence="2">Uncharacterized protein</fullName>
    </submittedName>
</protein>
<evidence type="ECO:0000313" key="2">
    <source>
        <dbReference type="EMBL" id="CAG6659273.1"/>
    </source>
</evidence>
<feature type="transmembrane region" description="Helical" evidence="1">
    <location>
        <begin position="132"/>
        <end position="151"/>
    </location>
</feature>
<keyword evidence="1" id="KW-0472">Membrane</keyword>
<proteinExistence type="predicted"/>
<keyword evidence="1" id="KW-0812">Transmembrane</keyword>
<dbReference type="EMBL" id="HBUF01193708">
    <property type="protein sequence ID" value="CAG6659272.1"/>
    <property type="molecule type" value="Transcribed_RNA"/>
</dbReference>
<dbReference type="AlphaFoldDB" id="A0A8D8RX32"/>
<accession>A0A8D8RX32</accession>
<evidence type="ECO:0000256" key="1">
    <source>
        <dbReference type="SAM" id="Phobius"/>
    </source>
</evidence>
<keyword evidence="1" id="KW-1133">Transmembrane helix</keyword>
<reference evidence="2" key="1">
    <citation type="submission" date="2021-05" db="EMBL/GenBank/DDBJ databases">
        <authorList>
            <person name="Alioto T."/>
            <person name="Alioto T."/>
            <person name="Gomez Garrido J."/>
        </authorList>
    </citation>
    <scope>NUCLEOTIDE SEQUENCE</scope>
</reference>
<organism evidence="2">
    <name type="scientific">Cacopsylla melanoneura</name>
    <dbReference type="NCBI Taxonomy" id="428564"/>
    <lineage>
        <taxon>Eukaryota</taxon>
        <taxon>Metazoa</taxon>
        <taxon>Ecdysozoa</taxon>
        <taxon>Arthropoda</taxon>
        <taxon>Hexapoda</taxon>
        <taxon>Insecta</taxon>
        <taxon>Pterygota</taxon>
        <taxon>Neoptera</taxon>
        <taxon>Paraneoptera</taxon>
        <taxon>Hemiptera</taxon>
        <taxon>Sternorrhyncha</taxon>
        <taxon>Psylloidea</taxon>
        <taxon>Psyllidae</taxon>
        <taxon>Psyllinae</taxon>
        <taxon>Cacopsylla</taxon>
    </lineage>
</organism>
<dbReference type="EMBL" id="HBUF01193709">
    <property type="protein sequence ID" value="CAG6659273.1"/>
    <property type="molecule type" value="Transcribed_RNA"/>
</dbReference>
<sequence length="152" mass="17008">MVVNLGQKDPISNFLIGYNSGFIRSTPCPQSSRIALGLTPGFLMKYFPPLLNATAADYYNDSISFVEDYNNELVRTSNSSLQTDDGHPLWKEYTLTSIFVLLIIVTIVSIVLYCISNSSLQTDDGHPLWKEYTLTSIFVLLIIVTIVSIVLY</sequence>